<accession>A0ABX9PBR4</accession>
<organism evidence="6 7">
    <name type="scientific">Streptococcus pseudopneumoniae</name>
    <dbReference type="NCBI Taxonomy" id="257758"/>
    <lineage>
        <taxon>Bacteria</taxon>
        <taxon>Bacillati</taxon>
        <taxon>Bacillota</taxon>
        <taxon>Bacilli</taxon>
        <taxon>Lactobacillales</taxon>
        <taxon>Streptococcaceae</taxon>
        <taxon>Streptococcus</taxon>
    </lineage>
</organism>
<feature type="region of interest" description="Disordered" evidence="2">
    <location>
        <begin position="2680"/>
        <end position="2828"/>
    </location>
</feature>
<feature type="compositionally biased region" description="Basic and acidic residues" evidence="2">
    <location>
        <begin position="88"/>
        <end position="99"/>
    </location>
</feature>
<dbReference type="RefSeq" id="WP_120007894.1">
    <property type="nucleotide sequence ID" value="NZ_RAHZ01000028.1"/>
</dbReference>
<feature type="region of interest" description="Disordered" evidence="2">
    <location>
        <begin position="231"/>
        <end position="299"/>
    </location>
</feature>
<feature type="region of interest" description="Disordered" evidence="2">
    <location>
        <begin position="414"/>
        <end position="439"/>
    </location>
</feature>
<sequence length="2828" mass="304172">MRKSYRDDNGEKIFRYSIRKYHFGAASVAVAALMFFANGAVAASETITPVTASDVVTAGSDGNADGNPAFSDEGDSKKALTDQPAELKPSDELKAKEAPAEETNQGQAGAEPNSAQSETNPANQEPPQAGEVREQEQPTVADTTAAKSTQGNLQALLAKLTLSSMQELHAEVETRLAAAKAVLEDPKATQAQVDEQARLMAELTSRVNQALTPSLETPTILEKAGLTSTGLASTGLATPEGATTAQTSGGKGRRRTLSEPTSDENQSMPSAGGDSTGSGAGSQATPQTLPTYTNTEGKNGVYGLKDELEFITEQLRANGASADKIQVAKAAVDKFNEAFSKGDTISQSDFDAALADLKKSRELIEGVLSEKEANGVVASSPLEPRALNGGSSDYEAIPTEDESARADNVTIQPRTNATGWSGFRSMPAGARTRNARSADQNRAGTGIYKNKYRYYFERGQDPDSPYSRYTLAFFNLKRPQGAGIPELVKGLESYLTAKVTPTGNGFNWDIEINKGRQSVDGLSFIFTVPSGQIIKPGTVTVTKTDDLGTTSHSASASGSDDELSASLQRANAQNVAKGTPVNTNAQNIGRHSSQPNYYSVRTLQDFVTGEGGKFGDAYYSRGGGENRGRYDEFHDASELLLGDAKLKQVIDSRGTTYYGRVAGNNKYRIAFQTTGNDDLDKLSYLAAIKGFINGRANYGLVLHARTNSEKGFADGTKFRLKGNGYYEVDKNTAYFTNSGLYGEGSVVKTDGNNKVYSYAKYDDRPLDSGVKGVLTSSKTRGSDGAFELDVKSYSEYVDEADRGLDKETAIHDAEAAGQNITWYKGADEISKENLTKDAISTPGVHTYKYKVSYNDGSYNDGTINFVTKPKKPTIDTNLSTAAGTTTNIRVSNVDSNTTVELYKKGNKGQSDTLVSSISSGNQGGTVTFNNITVDYANYYVKQKVNGTWYGQDGTKREGVYSDQSSEKDASAIVIERIGAIGGQNDTTWKGKPALNNITDFNLPAGSDVLIGFRAKSPKGLKSLNITVLGGLKGKSEEYYGQQGDTTLGVNLRSPGGNSGGYSVIVTATDRLGNVKEYRMGINFPPNSGSFEKNPTEDYITTPEKLKGKALVPLATEQPPIVLRVEGIHASNSTGIDKANQWRVFLVNGGKNVEDRESGSQKAVDFQDHIVAETVLKEGGVAEFVSADPARPFKKENLGRKPLRIVVAAVNRTTHQIVDKYVSALSDDTLEATYPQFTKSPELYKGTNEITASIGRLQADKAQVRYTDETGMDKTVGFSKVNSRWEKDNPNQDTTIVVTEDAGNTGTATVHIPYGTAKRGTEIFASQKVDANTEYSEESKIEVPTGPTVKHPNKPEISQSPEDLDVTIKIGQGNANRATVLFSDSRNSFRTFMLSKKGSSWEKDQAQAVPEVSVTSTNDGTALVRIPYGVAKVGTQVVANQRKEGQTNPSENAFHKVLGRLEGLTNTAQADGSVDITVPDTATKFDLTYHNQQNNITETLHYNKDAQGRWGIVTDITANGNRFTLPKGLVADGTTVSVIASNDDRTTTTVESKAKFEQPSATTSATRQNGDVEVTLPTDAEDVTLTYKNKQNTSTTVTLAKQGNTWSSSTNLPDGVSLANGKVTFDYTKLNRDTAITTDSTRGQNDVKSQANSVSHNIPEHTAPTTQNVVIAAGATPTNEQLATGVTVATKQSVVAKETQTAIAAGTTKVVATTLTYQDGSTEDVDITVKSRPNTPTVTKSRENLVDEALESTARSISGTATPRATVTITLQDGTHRTAQADENGAWSYALKDREVLSYTPNGFNNNRTDTLGVNATRVKVSQTVDNISSAEKEIDVYLGNANVVGAVAAGRDIDLSIPHDAYTVAVKVAGRGSDIGITRDATGNWRIVDARDRDAIEIVQGSANQDPSRINLTLRLKNTDPASTPSFRLQKGDNKIETRVHVPIGDNIWGRPASGWVGSSVTNTLPTVEWQSGKEVQEGQTIPSPTVDELKDYFVGHDAEDDAGKTVGYGASSQRNLRVRVFTGRDTARNIEGTSVSAQANGRIAPGNYTLVLSTRDAAGEESTTLEKNIVIQSYADYYRNTVKYPRAEEKVTYNDTAIANGNFTPAAKTRFKDKIQELNGTVLPATTTYTTGNTDDNNKVAVLGFPDGSTIDISHAVVAKPTEPTFTRTAGDEHDPKLQDIDRVVRGTALQSATKVVLTLQTGKTVEIDANNGKDPANLQTGEGALKNGVWIYKLENNMYLRQTEHTAEIGSSDQPVKVKQIVFTAESDESKIYVAKKRNFEGKTITAAKGSQTLTALKADARKGIKYTENNVEKDFPGDFTARWKDGQPDIERVGTRTYKVRLSETGSSRVDERGVKITVTNPAPAELTHENKQNGTTRIKLPDDADRVVFTIPGDNQLNDVTVTHSERDGWTVPANSVLTKDGDYLVVKSKDVGGTRNITAVATKGEGNLKSAETAASITVPEHQVETKKIRKVKGTALTNTDLLKAVEVDNKKSAKLKVGTTEPETVGFHEVDVTVTYNDKSTEDVKVAYEILESTVEVPTTGIEGEYPHPTVDLTGKQVGDKVPYTPQDITGNDGKVWKPKNPAAIEIVVGQTPPSVEYVAKATDQGTVEVPTTGIEGEYPHPTVDLTGKQVGDKVPYTPQDITGNDGKVWKPKNPAAIEIVVGQTPPSVEYVAKATDQGDKKSEAKKEIDQAAETKKAEIDKRTDLTKEEKDKAKTDVNTAAKDAKKAIDDATTNDKVEEAKTNGTKDINNINPTGDKKSDAKKEIDQAAETKKAEIDKRTDLTKEEKDKAKTDVDTVAKDAKKAIDDATTNDNVDEAKNNG</sequence>
<protein>
    <submittedName>
        <fullName evidence="6">DUF1542 domain-containing protein</fullName>
    </submittedName>
</protein>
<feature type="compositionally biased region" description="Basic and acidic residues" evidence="2">
    <location>
        <begin position="2729"/>
        <end position="2748"/>
    </location>
</feature>
<feature type="region of interest" description="Disordered" evidence="2">
    <location>
        <begin position="1334"/>
        <end position="1359"/>
    </location>
</feature>
<feature type="transmembrane region" description="Helical" evidence="3">
    <location>
        <begin position="21"/>
        <end position="43"/>
    </location>
</feature>
<evidence type="ECO:0000259" key="4">
    <source>
        <dbReference type="Pfam" id="PF04650"/>
    </source>
</evidence>
<feature type="region of interest" description="Disordered" evidence="2">
    <location>
        <begin position="545"/>
        <end position="593"/>
    </location>
</feature>
<dbReference type="Pfam" id="PF04650">
    <property type="entry name" value="YSIRK_signal"/>
    <property type="match status" value="1"/>
</dbReference>
<feature type="compositionally biased region" description="Polar residues" evidence="2">
    <location>
        <begin position="565"/>
        <end position="593"/>
    </location>
</feature>
<feature type="compositionally biased region" description="Basic and acidic residues" evidence="2">
    <location>
        <begin position="2762"/>
        <end position="2813"/>
    </location>
</feature>
<feature type="domain" description="DUF1542" evidence="5">
    <location>
        <begin position="2687"/>
        <end position="2761"/>
    </location>
</feature>
<dbReference type="Proteomes" id="UP000285038">
    <property type="component" value="Unassembled WGS sequence"/>
</dbReference>
<reference evidence="6 7" key="1">
    <citation type="submission" date="2018-09" db="EMBL/GenBank/DDBJ databases">
        <authorList>
            <person name="Handem S."/>
        </authorList>
    </citation>
    <scope>NUCLEOTIDE SEQUENCE [LARGE SCALE GENOMIC DNA]</scope>
    <source>
        <strain evidence="6 7">Spain2270</strain>
    </source>
</reference>
<evidence type="ECO:0000313" key="7">
    <source>
        <dbReference type="Proteomes" id="UP000285038"/>
    </source>
</evidence>
<feature type="compositionally biased region" description="Polar residues" evidence="2">
    <location>
        <begin position="258"/>
        <end position="269"/>
    </location>
</feature>
<dbReference type="NCBIfam" id="TIGR01168">
    <property type="entry name" value="YSIRK_signal"/>
    <property type="match status" value="1"/>
</dbReference>
<feature type="compositionally biased region" description="Polar residues" evidence="2">
    <location>
        <begin position="137"/>
        <end position="147"/>
    </location>
</feature>
<feature type="compositionally biased region" description="Polar residues" evidence="2">
    <location>
        <begin position="231"/>
        <end position="248"/>
    </location>
</feature>
<keyword evidence="3" id="KW-0472">Membrane</keyword>
<feature type="compositionally biased region" description="Polar residues" evidence="2">
    <location>
        <begin position="102"/>
        <end position="126"/>
    </location>
</feature>
<feature type="compositionally biased region" description="Basic and acidic residues" evidence="2">
    <location>
        <begin position="2683"/>
        <end position="2722"/>
    </location>
</feature>
<keyword evidence="7" id="KW-1185">Reference proteome</keyword>
<keyword evidence="3" id="KW-0812">Transmembrane</keyword>
<feature type="compositionally biased region" description="Low complexity" evidence="2">
    <location>
        <begin position="548"/>
        <end position="558"/>
    </location>
</feature>
<evidence type="ECO:0000259" key="5">
    <source>
        <dbReference type="Pfam" id="PF07564"/>
    </source>
</evidence>
<feature type="non-terminal residue" evidence="6">
    <location>
        <position position="2828"/>
    </location>
</feature>
<comment type="caution">
    <text evidence="6">The sequence shown here is derived from an EMBL/GenBank/DDBJ whole genome shotgun (WGS) entry which is preliminary data.</text>
</comment>
<dbReference type="InterPro" id="IPR013783">
    <property type="entry name" value="Ig-like_fold"/>
</dbReference>
<keyword evidence="3" id="KW-1133">Transmembrane helix</keyword>
<dbReference type="EMBL" id="RAHZ01000028">
    <property type="protein sequence ID" value="RJY11472.1"/>
    <property type="molecule type" value="Genomic_DNA"/>
</dbReference>
<feature type="region of interest" description="Disordered" evidence="2">
    <location>
        <begin position="2546"/>
        <end position="2567"/>
    </location>
</feature>
<evidence type="ECO:0000313" key="6">
    <source>
        <dbReference type="EMBL" id="RJY11472.1"/>
    </source>
</evidence>
<feature type="compositionally biased region" description="Polar residues" evidence="2">
    <location>
        <begin position="2749"/>
        <end position="2760"/>
    </location>
</feature>
<feature type="region of interest" description="Disordered" evidence="2">
    <location>
        <begin position="58"/>
        <end position="147"/>
    </location>
</feature>
<feature type="compositionally biased region" description="Polar residues" evidence="2">
    <location>
        <begin position="285"/>
        <end position="297"/>
    </location>
</feature>
<evidence type="ECO:0000256" key="1">
    <source>
        <dbReference type="ARBA" id="ARBA00022729"/>
    </source>
</evidence>
<evidence type="ECO:0000256" key="2">
    <source>
        <dbReference type="SAM" id="MobiDB-lite"/>
    </source>
</evidence>
<proteinExistence type="predicted"/>
<dbReference type="InterPro" id="IPR005877">
    <property type="entry name" value="YSIRK_signal_dom"/>
</dbReference>
<gene>
    <name evidence="6" type="ORF">D6867_06235</name>
</gene>
<dbReference type="InterPro" id="IPR011439">
    <property type="entry name" value="DUF1542"/>
</dbReference>
<feature type="domain" description="DUF1542" evidence="5">
    <location>
        <begin position="2764"/>
        <end position="2828"/>
    </location>
</feature>
<name>A0ABX9PBR4_9STRE</name>
<dbReference type="Gene3D" id="2.60.40.10">
    <property type="entry name" value="Immunoglobulins"/>
    <property type="match status" value="1"/>
</dbReference>
<dbReference type="Pfam" id="PF07564">
    <property type="entry name" value="DUF1542"/>
    <property type="match status" value="2"/>
</dbReference>
<feature type="domain" description="YSIRK Gram-positive signal peptide" evidence="4">
    <location>
        <begin position="12"/>
        <end position="36"/>
    </location>
</feature>
<keyword evidence="1" id="KW-0732">Signal</keyword>
<evidence type="ECO:0000256" key="3">
    <source>
        <dbReference type="SAM" id="Phobius"/>
    </source>
</evidence>